<organism evidence="3 4">
    <name type="scientific">Brettanomyces naardenensis</name>
    <name type="common">Yeast</name>
    <dbReference type="NCBI Taxonomy" id="13370"/>
    <lineage>
        <taxon>Eukaryota</taxon>
        <taxon>Fungi</taxon>
        <taxon>Dikarya</taxon>
        <taxon>Ascomycota</taxon>
        <taxon>Saccharomycotina</taxon>
        <taxon>Pichiomycetes</taxon>
        <taxon>Pichiales</taxon>
        <taxon>Pichiaceae</taxon>
        <taxon>Brettanomyces</taxon>
    </lineage>
</organism>
<dbReference type="InterPro" id="IPR050180">
    <property type="entry name" value="RNR_Ribonuclease"/>
</dbReference>
<dbReference type="SMART" id="SM00955">
    <property type="entry name" value="RNB"/>
    <property type="match status" value="1"/>
</dbReference>
<evidence type="ECO:0000256" key="1">
    <source>
        <dbReference type="RuleBase" id="RU003901"/>
    </source>
</evidence>
<dbReference type="InterPro" id="IPR001900">
    <property type="entry name" value="RNase_II/R"/>
</dbReference>
<dbReference type="InParanoid" id="A0A448YHY7"/>
<evidence type="ECO:0000313" key="3">
    <source>
        <dbReference type="EMBL" id="VEU20565.1"/>
    </source>
</evidence>
<reference evidence="3 4" key="1">
    <citation type="submission" date="2018-12" db="EMBL/GenBank/DDBJ databases">
        <authorList>
            <person name="Tiukova I."/>
            <person name="Dainat J."/>
        </authorList>
    </citation>
    <scope>NUCLEOTIDE SEQUENCE [LARGE SCALE GENOMIC DNA]</scope>
</reference>
<dbReference type="FunCoup" id="A0A448YHY7">
    <property type="interactions" value="117"/>
</dbReference>
<dbReference type="InterPro" id="IPR012340">
    <property type="entry name" value="NA-bd_OB-fold"/>
</dbReference>
<dbReference type="Pfam" id="PF00773">
    <property type="entry name" value="RNB"/>
    <property type="match status" value="1"/>
</dbReference>
<dbReference type="GO" id="GO:0003723">
    <property type="term" value="F:RNA binding"/>
    <property type="evidence" value="ECO:0007669"/>
    <property type="project" value="InterPro"/>
</dbReference>
<dbReference type="AlphaFoldDB" id="A0A448YHY7"/>
<comment type="similarity">
    <text evidence="1">Belongs to the RNR ribonuclease family.</text>
</comment>
<dbReference type="GO" id="GO:0006402">
    <property type="term" value="P:mRNA catabolic process"/>
    <property type="evidence" value="ECO:0007669"/>
    <property type="project" value="TreeGrafter"/>
</dbReference>
<dbReference type="EMBL" id="CAACVR010000005">
    <property type="protein sequence ID" value="VEU20565.1"/>
    <property type="molecule type" value="Genomic_DNA"/>
</dbReference>
<proteinExistence type="inferred from homology"/>
<dbReference type="Proteomes" id="UP000290900">
    <property type="component" value="Unassembled WGS sequence"/>
</dbReference>
<evidence type="ECO:0000313" key="4">
    <source>
        <dbReference type="Proteomes" id="UP000290900"/>
    </source>
</evidence>
<protein>
    <submittedName>
        <fullName evidence="3">DEKNAAC101506</fullName>
    </submittedName>
</protein>
<accession>A0A448YHY7</accession>
<dbReference type="OrthoDB" id="2285229at2759"/>
<dbReference type="PANTHER" id="PTHR23355:SF59">
    <property type="entry name" value="EXORIBONUCLEASE II, MITOCHONDRIAL"/>
    <property type="match status" value="1"/>
</dbReference>
<dbReference type="GO" id="GO:0000932">
    <property type="term" value="C:P-body"/>
    <property type="evidence" value="ECO:0007669"/>
    <property type="project" value="TreeGrafter"/>
</dbReference>
<gene>
    <name evidence="3" type="ORF">BRENAR_LOCUS1300</name>
</gene>
<dbReference type="GO" id="GO:0000175">
    <property type="term" value="F:3'-5'-RNA exonuclease activity"/>
    <property type="evidence" value="ECO:0007669"/>
    <property type="project" value="TreeGrafter"/>
</dbReference>
<sequence>MTPEDLFAQASNVDVNNLKKEHDERRQIRYVEPNKYWLQHLFADDAFPSDFSYSDTPQTRKIVEDMLVKKLGGIRRDTSLKDLYYSELDIGDVVDLSDDLSKNDLAVVVELPSSPEDTRYTLISQYGELEFVSRFHMGMRIPGVFPKEWFNKAVMDEAMFLGDSESSDSLPPIGKPKYKIEDDTDRSRMFDGVIARASAAANMGVQCFVLPSILAGIVSRELTATINNAWNHLPEINLKLEVLHNVLQCNESPVHLSFYQLYKAVVLTDLGSLVKGLTSRNVEEVNATYKRLLVRLSRDLSVDNQFDMLTLGRTIYGGIGINEKINIDMLYGFILGLRKNNQIFQFDSFASASSYVTVIPLTRIVQFNRMVKSFKQNEENYELLCLYIGKKLDNSDNSDIDKPDFYDDFVQLMKLYAAASVDNGILESFVVKIVRGLQPYKDVDISRTTVYDLLLKLGEITNSEDPFKWWYNSMMPGSGISAKADLEEQFYRSLTSDNLDNFVDKSSDSQAHRDHYDDIIYCIDSKDPLEIDDGIAIKQVSDDEYIVSAFIANPSSYISPSSTIGRIAFERGLTLYLPNVSGVESLSMLPKALSEAIQLGTPGKDSRVMRISFKLNTKTSKVEFLKNKEAIGFGVAHNFVKVDYDSVNEILDDTFGANKILFRLSEETSIDSKRLKEDLTNLYTVSSKLASLASHGGRSNVFDYFKVKREIEDITSDQDNQIQMKFKDQNRKNNKQLSGKAETLVSEIMVMSNHVAGKFFVKNNIPAIFRIQNRLPMSDKVGRAIRELVSKSDQLTFRDITLVQEYMTKSSIAPFSQKHESLNVDSYATVTSPLRRFWDMVNHWQLQSFVEKGKPLFSANQINYIAMILKFKDELNSQISKRVTGFYTFKVLKQLQASGGGEPIKFKCIVTKKASEDGLIEVVLLDYGVRSILQTSWYALNDGSAKMEKRQQLLKDIEIGDLIDDAVIQDIDLLDGSIVLRSETY</sequence>
<dbReference type="STRING" id="13370.A0A448YHY7"/>
<dbReference type="SUPFAM" id="SSF50249">
    <property type="entry name" value="Nucleic acid-binding proteins"/>
    <property type="match status" value="1"/>
</dbReference>
<feature type="domain" description="RNB" evidence="2">
    <location>
        <begin position="513"/>
        <end position="852"/>
    </location>
</feature>
<evidence type="ECO:0000259" key="2">
    <source>
        <dbReference type="SMART" id="SM00955"/>
    </source>
</evidence>
<dbReference type="PANTHER" id="PTHR23355">
    <property type="entry name" value="RIBONUCLEASE"/>
    <property type="match status" value="1"/>
</dbReference>
<dbReference type="PROSITE" id="PS01175">
    <property type="entry name" value="RIBONUCLEASE_II"/>
    <property type="match status" value="1"/>
</dbReference>
<keyword evidence="4" id="KW-1185">Reference proteome</keyword>
<dbReference type="InterPro" id="IPR022966">
    <property type="entry name" value="RNase_II/R_CS"/>
</dbReference>
<name>A0A448YHY7_BRENA</name>